<accession>A0A8J6CPL2</accession>
<dbReference type="PANTHER" id="PTHR42648">
    <property type="entry name" value="TRANSPOSASE, PUTATIVE-RELATED"/>
    <property type="match status" value="1"/>
</dbReference>
<proteinExistence type="predicted"/>
<evidence type="ECO:0000313" key="5">
    <source>
        <dbReference type="EMBL" id="KAG8482677.1"/>
    </source>
</evidence>
<dbReference type="InterPro" id="IPR012337">
    <property type="entry name" value="RNaseH-like_sf"/>
</dbReference>
<evidence type="ECO:0000256" key="1">
    <source>
        <dbReference type="ARBA" id="ARBA00022723"/>
    </source>
</evidence>
<protein>
    <recommendedName>
        <fullName evidence="4">Integrase catalytic domain-containing protein</fullName>
    </recommendedName>
</protein>
<dbReference type="GO" id="GO:0003676">
    <property type="term" value="F:nucleic acid binding"/>
    <property type="evidence" value="ECO:0007669"/>
    <property type="project" value="InterPro"/>
</dbReference>
<dbReference type="OrthoDB" id="1749397at2759"/>
<dbReference type="Pfam" id="PF25597">
    <property type="entry name" value="SH3_retrovirus"/>
    <property type="match status" value="1"/>
</dbReference>
<dbReference type="InterPro" id="IPR036397">
    <property type="entry name" value="RNaseH_sf"/>
</dbReference>
<dbReference type="InterPro" id="IPR039537">
    <property type="entry name" value="Retrotran_Ty1/copia-like"/>
</dbReference>
<gene>
    <name evidence="5" type="ORF">CXB51_024156</name>
</gene>
<dbReference type="SUPFAM" id="SSF56672">
    <property type="entry name" value="DNA/RNA polymerases"/>
    <property type="match status" value="1"/>
</dbReference>
<dbReference type="InterPro" id="IPR043502">
    <property type="entry name" value="DNA/RNA_pol_sf"/>
</dbReference>
<dbReference type="InterPro" id="IPR057670">
    <property type="entry name" value="SH3_retrovirus"/>
</dbReference>
<dbReference type="GO" id="GO:0015074">
    <property type="term" value="P:DNA integration"/>
    <property type="evidence" value="ECO:0007669"/>
    <property type="project" value="InterPro"/>
</dbReference>
<comment type="caution">
    <text evidence="5">The sequence shown here is derived from an EMBL/GenBank/DDBJ whole genome shotgun (WGS) entry which is preliminary data.</text>
</comment>
<dbReference type="Proteomes" id="UP000701853">
    <property type="component" value="Chromosome 9"/>
</dbReference>
<feature type="compositionally biased region" description="Polar residues" evidence="3">
    <location>
        <begin position="140"/>
        <end position="151"/>
    </location>
</feature>
<dbReference type="InterPro" id="IPR013103">
    <property type="entry name" value="RVT_2"/>
</dbReference>
<dbReference type="GO" id="GO:0046872">
    <property type="term" value="F:metal ion binding"/>
    <property type="evidence" value="ECO:0007669"/>
    <property type="project" value="UniProtKB-KW"/>
</dbReference>
<keyword evidence="2" id="KW-0378">Hydrolase</keyword>
<dbReference type="PROSITE" id="PS50994">
    <property type="entry name" value="INTEGRASE"/>
    <property type="match status" value="1"/>
</dbReference>
<sequence length="802" mass="89787">MATKAISGNNDENRQSFIMTALGDGSSPDPGLGLLRYGLHNFVLGTIVVPPQPVVDNNGVVVPNPEFLFHVQQDKLLASWLLSTVNDDVLVHLNGAKTSFKKKGPLTGKEYLAKVQSLCETLMAAGTLITEQEHVNIAQQNVSTTSNTGSSAKDFGTSDKGRGRSFRSRGRADAGSLSSVSRSLSLPPSKGYVPRMARSGTLTQDIKTGIILLKGRMHNGLYQFDLCNSNRFKNGNFSATVCAARLKSSVDNGCVFDLWYKRLGHPCNKTVMAILHKNNVAFNTYKMSSICFACQLGKSYKLPFSPSTTTYSAPFELIVPDLWGPTSISSECHSYYVSFFDAYSHHTWLYLIKNKSEALKKFFQLQKLIAVQFGCSIKVLQSDWGGKFWSFPKVLAQLGIHNRLSCPHTSEQNGLVERKHRHIVDVGLTLLAQANVPLRFWAHAFISAVYLINRFPTPILHGKSLYEVLHKIDLPYIHVWVFGYRCYPYLRSFNTHKLEYCSRPCVFLGYSLVHKGYKCMMALGPLISNLCQLLLCYLTIRLAVIGFLILLRYQSKSGIFKPRVFSADIGVPELATTEETLSSKEWALAAQQEFDALIRNQTWDLVPLPTNKRAVGCKWVFKLKRHADGTIARYKGRLVVKGYLQEAGIDFYETFSLVVKPTTIRVVLTLTVKFGWHLKKLDVDNAFLNGDLFEEIYMVQPLGFEQKHSDQTLVCKLKKALYGLFLSQQKYVLDLLQRAKMDHAKGLPTPMVTSCTLSRHVGSVVENASDYRSIVGALQYVVITRPDILFAINKFVSLCISL</sequence>
<dbReference type="PANTHER" id="PTHR42648:SF26">
    <property type="entry name" value="INTEGRASE CATALYTIC DOMAIN-CONTAINING PROTEIN"/>
    <property type="match status" value="1"/>
</dbReference>
<keyword evidence="1" id="KW-0479">Metal-binding</keyword>
<dbReference type="AlphaFoldDB" id="A0A8J6CPL2"/>
<evidence type="ECO:0000259" key="4">
    <source>
        <dbReference type="PROSITE" id="PS50994"/>
    </source>
</evidence>
<dbReference type="InterPro" id="IPR001584">
    <property type="entry name" value="Integrase_cat-core"/>
</dbReference>
<feature type="region of interest" description="Disordered" evidence="3">
    <location>
        <begin position="140"/>
        <end position="188"/>
    </location>
</feature>
<dbReference type="InterPro" id="IPR025724">
    <property type="entry name" value="GAG-pre-integrase_dom"/>
</dbReference>
<evidence type="ECO:0000256" key="2">
    <source>
        <dbReference type="ARBA" id="ARBA00022801"/>
    </source>
</evidence>
<feature type="domain" description="Integrase catalytic" evidence="4">
    <location>
        <begin position="310"/>
        <end position="473"/>
    </location>
</feature>
<evidence type="ECO:0000256" key="3">
    <source>
        <dbReference type="SAM" id="MobiDB-lite"/>
    </source>
</evidence>
<dbReference type="SUPFAM" id="SSF53098">
    <property type="entry name" value="Ribonuclease H-like"/>
    <property type="match status" value="1"/>
</dbReference>
<dbReference type="Gene3D" id="3.30.420.10">
    <property type="entry name" value="Ribonuclease H-like superfamily/Ribonuclease H"/>
    <property type="match status" value="1"/>
</dbReference>
<reference evidence="5 6" key="1">
    <citation type="journal article" date="2021" name="bioRxiv">
        <title>The Gossypium anomalum genome as a resource for cotton improvement and evolutionary analysis of hybrid incompatibility.</title>
        <authorList>
            <person name="Grover C.E."/>
            <person name="Yuan D."/>
            <person name="Arick M.A."/>
            <person name="Miller E.R."/>
            <person name="Hu G."/>
            <person name="Peterson D.G."/>
            <person name="Wendel J.F."/>
            <person name="Udall J.A."/>
        </authorList>
    </citation>
    <scope>NUCLEOTIDE SEQUENCE [LARGE SCALE GENOMIC DNA]</scope>
    <source>
        <strain evidence="5">JFW-Udall</strain>
        <tissue evidence="5">Leaf</tissue>
    </source>
</reference>
<dbReference type="EMBL" id="JAHUZN010000009">
    <property type="protein sequence ID" value="KAG8482677.1"/>
    <property type="molecule type" value="Genomic_DNA"/>
</dbReference>
<feature type="compositionally biased region" description="Low complexity" evidence="3">
    <location>
        <begin position="173"/>
        <end position="188"/>
    </location>
</feature>
<dbReference type="Pfam" id="PF13976">
    <property type="entry name" value="gag_pre-integrs"/>
    <property type="match status" value="1"/>
</dbReference>
<name>A0A8J6CPL2_9ROSI</name>
<keyword evidence="6" id="KW-1185">Reference proteome</keyword>
<evidence type="ECO:0000313" key="6">
    <source>
        <dbReference type="Proteomes" id="UP000701853"/>
    </source>
</evidence>
<dbReference type="GO" id="GO:0016787">
    <property type="term" value="F:hydrolase activity"/>
    <property type="evidence" value="ECO:0007669"/>
    <property type="project" value="UniProtKB-KW"/>
</dbReference>
<dbReference type="Pfam" id="PF07727">
    <property type="entry name" value="RVT_2"/>
    <property type="match status" value="1"/>
</dbReference>
<organism evidence="5 6">
    <name type="scientific">Gossypium anomalum</name>
    <dbReference type="NCBI Taxonomy" id="47600"/>
    <lineage>
        <taxon>Eukaryota</taxon>
        <taxon>Viridiplantae</taxon>
        <taxon>Streptophyta</taxon>
        <taxon>Embryophyta</taxon>
        <taxon>Tracheophyta</taxon>
        <taxon>Spermatophyta</taxon>
        <taxon>Magnoliopsida</taxon>
        <taxon>eudicotyledons</taxon>
        <taxon>Gunneridae</taxon>
        <taxon>Pentapetalae</taxon>
        <taxon>rosids</taxon>
        <taxon>malvids</taxon>
        <taxon>Malvales</taxon>
        <taxon>Malvaceae</taxon>
        <taxon>Malvoideae</taxon>
        <taxon>Gossypium</taxon>
    </lineage>
</organism>